<dbReference type="InterPro" id="IPR036397">
    <property type="entry name" value="RNaseH_sf"/>
</dbReference>
<dbReference type="Proteomes" id="UP000249794">
    <property type="component" value="Unassembled WGS sequence"/>
</dbReference>
<dbReference type="InterPro" id="IPR012337">
    <property type="entry name" value="RNaseH-like_sf"/>
</dbReference>
<reference evidence="3 4" key="2">
    <citation type="submission" date="2018-06" db="EMBL/GenBank/DDBJ databases">
        <title>Metagenomic assembly of (sub)arctic Cyanobacteria and their associated microbiome from non-axenic cultures.</title>
        <authorList>
            <person name="Baurain D."/>
        </authorList>
    </citation>
    <scope>NUCLEOTIDE SEQUENCE [LARGE SCALE GENOMIC DNA]</scope>
    <source>
        <strain evidence="3">ULC027bin1</strain>
    </source>
</reference>
<dbReference type="SUPFAM" id="SSF53098">
    <property type="entry name" value="Ribonuclease H-like"/>
    <property type="match status" value="1"/>
</dbReference>
<feature type="region of interest" description="Disordered" evidence="1">
    <location>
        <begin position="514"/>
        <end position="547"/>
    </location>
</feature>
<dbReference type="PANTHER" id="PTHR35004">
    <property type="entry name" value="TRANSPOSASE RV3428C-RELATED"/>
    <property type="match status" value="1"/>
</dbReference>
<dbReference type="PROSITE" id="PS50994">
    <property type="entry name" value="INTEGRASE"/>
    <property type="match status" value="1"/>
</dbReference>
<protein>
    <submittedName>
        <fullName evidence="3">Transposase</fullName>
    </submittedName>
</protein>
<organism evidence="3 4">
    <name type="scientific">Phormidesmis priestleyi</name>
    <dbReference type="NCBI Taxonomy" id="268141"/>
    <lineage>
        <taxon>Bacteria</taxon>
        <taxon>Bacillati</taxon>
        <taxon>Cyanobacteriota</taxon>
        <taxon>Cyanophyceae</taxon>
        <taxon>Leptolyngbyales</taxon>
        <taxon>Leptolyngbyaceae</taxon>
        <taxon>Phormidesmis</taxon>
    </lineage>
</organism>
<proteinExistence type="predicted"/>
<dbReference type="SUPFAM" id="SSF46689">
    <property type="entry name" value="Homeodomain-like"/>
    <property type="match status" value="1"/>
</dbReference>
<evidence type="ECO:0000313" key="4">
    <source>
        <dbReference type="Proteomes" id="UP000249794"/>
    </source>
</evidence>
<dbReference type="SUPFAM" id="SSF50610">
    <property type="entry name" value="mu transposase, C-terminal domain"/>
    <property type="match status" value="1"/>
</dbReference>
<reference evidence="4" key="1">
    <citation type="submission" date="2018-04" db="EMBL/GenBank/DDBJ databases">
        <authorList>
            <person name="Cornet L."/>
        </authorList>
    </citation>
    <scope>NUCLEOTIDE SEQUENCE [LARGE SCALE GENOMIC DNA]</scope>
</reference>
<sequence>MPKSLPPSEQRTDIVVPLEPLSNEAQRRLDVVQRLHTYKGQANYRIEQERAAAELGVSVRNLRRLQRQYRETGIVGVKRQGRSDEGHFRVDEAWQAYIVKAYQEGNRGQRATSRAQVAKLVKSHAAELGKQDYPSRPSVYRVLESEIKRAEQKQRHRSIGWQGEELKLRTKEGIELDIKYSNQVWQADHTRADIMVVDSQGEPLGCPTLTTVVDTYSRCIVGIHLGMSYPSAAVTCLALRHAILPKQYSHEYEPNNLWESYGVPQYLYTDAGSDFTSSHIDQVANSIGIVLCLRRRPSDGGIVERPFGTLNTEFFSTLPGYTTRRLKPHKKAVEADARLTLEQLEGLLIRYIVDNYNQQPDTRTGEESRMARWSSGLMSQAQALEERELDLLLMRQDRRRVYRGGYIRFANLLYKGEYLEGYVGQQVVLRYNPSDITSLYIYRSQGELDIFLTRAHAQNLETERLSLSEAKAISRRLRQVRQEITNESVLLEIRDRTRFVADVLSENRAPAVSQSLAIKPESDCDRDSEEPLEQPAERRPLPSIRVYDYEQLRQEHGSL</sequence>
<dbReference type="InterPro" id="IPR009004">
    <property type="entry name" value="Transposase_Mu_C"/>
</dbReference>
<accession>A0A2W4ZRC8</accession>
<dbReference type="InterPro" id="IPR001584">
    <property type="entry name" value="Integrase_cat-core"/>
</dbReference>
<feature type="domain" description="Integrase catalytic" evidence="2">
    <location>
        <begin position="175"/>
        <end position="377"/>
    </location>
</feature>
<dbReference type="EMBL" id="QBMP01000052">
    <property type="protein sequence ID" value="PZO57438.1"/>
    <property type="molecule type" value="Genomic_DNA"/>
</dbReference>
<dbReference type="Gene3D" id="3.30.420.10">
    <property type="entry name" value="Ribonuclease H-like superfamily/Ribonuclease H"/>
    <property type="match status" value="1"/>
</dbReference>
<name>A0A2W4ZRC8_9CYAN</name>
<dbReference type="GO" id="GO:0003676">
    <property type="term" value="F:nucleic acid binding"/>
    <property type="evidence" value="ECO:0007669"/>
    <property type="project" value="InterPro"/>
</dbReference>
<dbReference type="InterPro" id="IPR015378">
    <property type="entry name" value="Transposase-like_Mu_C"/>
</dbReference>
<evidence type="ECO:0000313" key="3">
    <source>
        <dbReference type="EMBL" id="PZO57438.1"/>
    </source>
</evidence>
<dbReference type="AlphaFoldDB" id="A0A2W4ZRC8"/>
<dbReference type="InterPro" id="IPR009057">
    <property type="entry name" value="Homeodomain-like_sf"/>
</dbReference>
<gene>
    <name evidence="3" type="ORF">DCF15_07185</name>
</gene>
<dbReference type="Pfam" id="PF09299">
    <property type="entry name" value="Mu-transpos_C"/>
    <property type="match status" value="1"/>
</dbReference>
<evidence type="ECO:0000256" key="1">
    <source>
        <dbReference type="SAM" id="MobiDB-lite"/>
    </source>
</evidence>
<comment type="caution">
    <text evidence="3">The sequence shown here is derived from an EMBL/GenBank/DDBJ whole genome shotgun (WGS) entry which is preliminary data.</text>
</comment>
<evidence type="ECO:0000259" key="2">
    <source>
        <dbReference type="PROSITE" id="PS50994"/>
    </source>
</evidence>
<dbReference type="GO" id="GO:0015074">
    <property type="term" value="P:DNA integration"/>
    <property type="evidence" value="ECO:0007669"/>
    <property type="project" value="InterPro"/>
</dbReference>
<dbReference type="PANTHER" id="PTHR35004:SF6">
    <property type="entry name" value="TRANSPOSASE"/>
    <property type="match status" value="1"/>
</dbReference>